<evidence type="ECO:0000256" key="8">
    <source>
        <dbReference type="ARBA" id="ARBA00023133"/>
    </source>
</evidence>
<keyword evidence="3 12" id="KW-0812">Transmembrane</keyword>
<evidence type="ECO:0000256" key="6">
    <source>
        <dbReference type="ARBA" id="ARBA00023002"/>
    </source>
</evidence>
<sequence>MSLLIRLLTSKVSSSIVGKSSFLTIRAFGSNIRETLTSSKIPRITDVIKRRMILGVSLSHHLLPTQRRTIGIWLLGCAGMVYGAVALGGITRLTESGLSMVNWDLFRTMKPPWSKDEWEAEFERYKQFPEYKFKSSNEEMTLAEFKFIWTMEYIHRMWGRALGIIFLVPCTFFWTKGRFCSAMKKRMIIAGTLICFQAIHIFVTGLLGWWMVKSGLDPTNNSNKEIPRVSEYRLASHLTLAFVLYTVFLWTGLSHIFTPHDVYNC</sequence>
<keyword evidence="5 12" id="KW-1133">Transmembrane helix</keyword>
<keyword evidence="7" id="KW-0408">Iron</keyword>
<evidence type="ECO:0000256" key="3">
    <source>
        <dbReference type="ARBA" id="ARBA00022692"/>
    </source>
</evidence>
<feature type="transmembrane region" description="Helical" evidence="12">
    <location>
        <begin position="232"/>
        <end position="253"/>
    </location>
</feature>
<proteinExistence type="predicted"/>
<evidence type="ECO:0000256" key="12">
    <source>
        <dbReference type="SAM" id="Phobius"/>
    </source>
</evidence>
<dbReference type="WBParaSite" id="OFLC_0000765101-mRNA-1">
    <property type="protein sequence ID" value="OFLC_0000765101-mRNA-1"/>
    <property type="gene ID" value="OFLC_0000765101"/>
</dbReference>
<comment type="catalytic activity">
    <reaction evidence="11">
        <text>Fe(II)-heme o + 2 A + H2O = Fe(II)-heme a + 2 AH2</text>
        <dbReference type="Rhea" id="RHEA:63388"/>
        <dbReference type="ChEBI" id="CHEBI:13193"/>
        <dbReference type="ChEBI" id="CHEBI:15377"/>
        <dbReference type="ChEBI" id="CHEBI:17499"/>
        <dbReference type="ChEBI" id="CHEBI:60530"/>
        <dbReference type="ChEBI" id="CHEBI:61715"/>
        <dbReference type="EC" id="1.17.99.9"/>
    </reaction>
    <physiologicalReaction direction="left-to-right" evidence="11">
        <dbReference type="Rhea" id="RHEA:63389"/>
    </physiologicalReaction>
</comment>
<dbReference type="PANTHER" id="PTHR23289">
    <property type="entry name" value="CYTOCHROME C OXIDASE ASSEMBLY PROTEIN COX15"/>
    <property type="match status" value="1"/>
</dbReference>
<evidence type="ECO:0000256" key="2">
    <source>
        <dbReference type="ARBA" id="ARBA00004141"/>
    </source>
</evidence>
<keyword evidence="6" id="KW-0560">Oxidoreductase</keyword>
<dbReference type="GO" id="GO:0016653">
    <property type="term" value="F:oxidoreductase activity, acting on NAD(P)H, heme protein as acceptor"/>
    <property type="evidence" value="ECO:0007669"/>
    <property type="project" value="TreeGrafter"/>
</dbReference>
<evidence type="ECO:0000313" key="14">
    <source>
        <dbReference type="Proteomes" id="UP000267606"/>
    </source>
</evidence>
<evidence type="ECO:0000256" key="7">
    <source>
        <dbReference type="ARBA" id="ARBA00023004"/>
    </source>
</evidence>
<evidence type="ECO:0000256" key="4">
    <source>
        <dbReference type="ARBA" id="ARBA00022723"/>
    </source>
</evidence>
<organism evidence="15">
    <name type="scientific">Onchocerca flexuosa</name>
    <dbReference type="NCBI Taxonomy" id="387005"/>
    <lineage>
        <taxon>Eukaryota</taxon>
        <taxon>Metazoa</taxon>
        <taxon>Ecdysozoa</taxon>
        <taxon>Nematoda</taxon>
        <taxon>Chromadorea</taxon>
        <taxon>Rhabditida</taxon>
        <taxon>Spirurina</taxon>
        <taxon>Spiruromorpha</taxon>
        <taxon>Filarioidea</taxon>
        <taxon>Onchocercidae</taxon>
        <taxon>Onchocerca</taxon>
    </lineage>
</organism>
<keyword evidence="14" id="KW-1185">Reference proteome</keyword>
<dbReference type="Pfam" id="PF02628">
    <property type="entry name" value="COX15-CtaA"/>
    <property type="match status" value="1"/>
</dbReference>
<evidence type="ECO:0000256" key="9">
    <source>
        <dbReference type="ARBA" id="ARBA00023136"/>
    </source>
</evidence>
<feature type="transmembrane region" description="Helical" evidence="12">
    <location>
        <begin position="157"/>
        <end position="175"/>
    </location>
</feature>
<feature type="transmembrane region" description="Helical" evidence="12">
    <location>
        <begin position="187"/>
        <end position="212"/>
    </location>
</feature>
<reference evidence="15" key="1">
    <citation type="submission" date="2016-06" db="UniProtKB">
        <authorList>
            <consortium name="WormBaseParasite"/>
        </authorList>
    </citation>
    <scope>IDENTIFICATION</scope>
</reference>
<comment type="cofactor">
    <cofactor evidence="1">
        <name>heme b</name>
        <dbReference type="ChEBI" id="CHEBI:60344"/>
    </cofactor>
</comment>
<dbReference type="AlphaFoldDB" id="A0A183HJJ0"/>
<reference evidence="13 14" key="2">
    <citation type="submission" date="2018-11" db="EMBL/GenBank/DDBJ databases">
        <authorList>
            <consortium name="Pathogen Informatics"/>
        </authorList>
    </citation>
    <scope>NUCLEOTIDE SEQUENCE [LARGE SCALE GENOMIC DNA]</scope>
</reference>
<dbReference type="GO" id="GO:0006784">
    <property type="term" value="P:heme A biosynthetic process"/>
    <property type="evidence" value="ECO:0007669"/>
    <property type="project" value="InterPro"/>
</dbReference>
<dbReference type="GO" id="GO:0005743">
    <property type="term" value="C:mitochondrial inner membrane"/>
    <property type="evidence" value="ECO:0007669"/>
    <property type="project" value="TreeGrafter"/>
</dbReference>
<evidence type="ECO:0000256" key="10">
    <source>
        <dbReference type="ARBA" id="ARBA00044501"/>
    </source>
</evidence>
<dbReference type="GO" id="GO:0046872">
    <property type="term" value="F:metal ion binding"/>
    <property type="evidence" value="ECO:0007669"/>
    <property type="project" value="UniProtKB-KW"/>
</dbReference>
<evidence type="ECO:0000256" key="1">
    <source>
        <dbReference type="ARBA" id="ARBA00001970"/>
    </source>
</evidence>
<name>A0A183HJJ0_9BILA</name>
<comment type="subcellular location">
    <subcellularLocation>
        <location evidence="2">Membrane</location>
        <topology evidence="2">Multi-pass membrane protein</topology>
    </subcellularLocation>
</comment>
<evidence type="ECO:0000256" key="11">
    <source>
        <dbReference type="ARBA" id="ARBA00048044"/>
    </source>
</evidence>
<feature type="transmembrane region" description="Helical" evidence="12">
    <location>
        <begin position="70"/>
        <end position="90"/>
    </location>
</feature>
<accession>A0A183HJJ0</accession>
<dbReference type="Proteomes" id="UP000267606">
    <property type="component" value="Unassembled WGS sequence"/>
</dbReference>
<dbReference type="PANTHER" id="PTHR23289:SF2">
    <property type="entry name" value="CYTOCHROME C OXIDASE ASSEMBLY PROTEIN COX15 HOMOLOG"/>
    <property type="match status" value="1"/>
</dbReference>
<evidence type="ECO:0000313" key="13">
    <source>
        <dbReference type="EMBL" id="VDO52070.1"/>
    </source>
</evidence>
<dbReference type="GO" id="GO:0120547">
    <property type="term" value="F:heme A synthase activity"/>
    <property type="evidence" value="ECO:0007669"/>
    <property type="project" value="UniProtKB-EC"/>
</dbReference>
<keyword evidence="4" id="KW-0479">Metal-binding</keyword>
<keyword evidence="8" id="KW-0350">Heme biosynthesis</keyword>
<protein>
    <submittedName>
        <fullName evidence="15">Cytochrome c oxidase assembly protein COX15</fullName>
    </submittedName>
</protein>
<dbReference type="STRING" id="387005.A0A183HJJ0"/>
<comment type="pathway">
    <text evidence="10">Porphyrin-containing compound metabolism; heme A biosynthesis; heme A from heme O: step 1/1.</text>
</comment>
<evidence type="ECO:0000313" key="15">
    <source>
        <dbReference type="WBParaSite" id="OFLC_0000765101-mRNA-1"/>
    </source>
</evidence>
<dbReference type="InterPro" id="IPR023754">
    <property type="entry name" value="HemeA_Synthase_type2"/>
</dbReference>
<keyword evidence="9 12" id="KW-0472">Membrane</keyword>
<gene>
    <name evidence="13" type="ORF">OFLC_LOCUS7654</name>
</gene>
<dbReference type="EMBL" id="UZAJ01008142">
    <property type="protein sequence ID" value="VDO52070.1"/>
    <property type="molecule type" value="Genomic_DNA"/>
</dbReference>
<dbReference type="InterPro" id="IPR003780">
    <property type="entry name" value="COX15/CtaA_fam"/>
</dbReference>
<evidence type="ECO:0000256" key="5">
    <source>
        <dbReference type="ARBA" id="ARBA00022989"/>
    </source>
</evidence>